<comment type="caution">
    <text evidence="7">The sequence shown here is derived from an EMBL/GenBank/DDBJ whole genome shotgun (WGS) entry which is preliminary data.</text>
</comment>
<dbReference type="Pfam" id="PF08386">
    <property type="entry name" value="Abhydrolase_4"/>
    <property type="match status" value="1"/>
</dbReference>
<dbReference type="InterPro" id="IPR051601">
    <property type="entry name" value="Serine_prot/Carboxylest_S33"/>
</dbReference>
<keyword evidence="8" id="KW-1185">Reference proteome</keyword>
<keyword evidence="2 5" id="KW-0732">Signal</keyword>
<dbReference type="OrthoDB" id="4498590at2"/>
<reference evidence="7 8" key="1">
    <citation type="submission" date="2017-03" db="EMBL/GenBank/DDBJ databases">
        <title>Draft genome sequence of Streptomyces scabrisporus NF3, endophyte isolated from Amphipterygium adstringens.</title>
        <authorList>
            <person name="Vazquez M."/>
            <person name="Ceapa C.D."/>
            <person name="Rodriguez Luna D."/>
            <person name="Sanchez Esquivel S."/>
        </authorList>
    </citation>
    <scope>NUCLEOTIDE SEQUENCE [LARGE SCALE GENOMIC DNA]</scope>
    <source>
        <strain evidence="7 8">NF3</strain>
    </source>
</reference>
<dbReference type="PROSITE" id="PS51257">
    <property type="entry name" value="PROKAR_LIPOPROTEIN"/>
    <property type="match status" value="1"/>
</dbReference>
<feature type="chain" id="PRO_5011961789" evidence="5">
    <location>
        <begin position="26"/>
        <end position="517"/>
    </location>
</feature>
<evidence type="ECO:0000256" key="5">
    <source>
        <dbReference type="SAM" id="SignalP"/>
    </source>
</evidence>
<dbReference type="RefSeq" id="WP_078976526.1">
    <property type="nucleotide sequence ID" value="NZ_MWQN01000001.1"/>
</dbReference>
<dbReference type="InterPro" id="IPR029058">
    <property type="entry name" value="AB_hydrolase_fold"/>
</dbReference>
<dbReference type="Proteomes" id="UP000190037">
    <property type="component" value="Unassembled WGS sequence"/>
</dbReference>
<evidence type="ECO:0000256" key="3">
    <source>
        <dbReference type="ARBA" id="ARBA00022801"/>
    </source>
</evidence>
<dbReference type="PANTHER" id="PTHR43248">
    <property type="entry name" value="2-SUCCINYL-6-HYDROXY-2,4-CYCLOHEXADIENE-1-CARBOXYLATE SYNTHASE"/>
    <property type="match status" value="1"/>
</dbReference>
<sequence>MMRSSCARVAAAAVGLLLVAGCSSGSSSKSPDRVADTATAPATGVSGGGGGPESAPPTAAVAPIGWTPCTGGFQCGTLQVPLDHAKPDGPKIRIAVMRKPATGGNRIGSLVLNPGGPGGSGLDFAQYAATRYPAELRKRFDIVGFDPRGVGRSTAIGCLADNAMDAFTQLDATPDTPAEEQAWIDGEKAYGRACTDRSGDLLGHVSTVDAARDMDLLRAALGDPKLYYLGASYGTFLGATYAELYPQRVGRLVLDGAMDPSQSAMAANKVQGGGFETALAAFLDDCVGGGSCSLGATREAGLAKIRGLLQQLDARPLPGDTTRRVTESIATTGILSPLYSKDQWPDLRRALDAALRGDGQRLLDLNDQYYERGADGRYSNLMSANAAVNCLDSPPAATTREDVERDLPEYVAASPTFGRNLAWAGLACASWPVPPTGKPHPIRAEGAAPILVVGTTRDPATPYSWAQSLAGQLASGTLLTYDGDGHTAFGRGSDCVDRAVVDYLTQSTVPPKGKTCR</sequence>
<proteinExistence type="inferred from homology"/>
<dbReference type="SUPFAM" id="SSF53474">
    <property type="entry name" value="alpha/beta-Hydrolases"/>
    <property type="match status" value="1"/>
</dbReference>
<evidence type="ECO:0000259" key="6">
    <source>
        <dbReference type="Pfam" id="PF08386"/>
    </source>
</evidence>
<dbReference type="InterPro" id="IPR013595">
    <property type="entry name" value="Pept_S33_TAP-like_C"/>
</dbReference>
<accession>A0A1T3NZJ0</accession>
<organism evidence="7 8">
    <name type="scientific">Embleya scabrispora</name>
    <dbReference type="NCBI Taxonomy" id="159449"/>
    <lineage>
        <taxon>Bacteria</taxon>
        <taxon>Bacillati</taxon>
        <taxon>Actinomycetota</taxon>
        <taxon>Actinomycetes</taxon>
        <taxon>Kitasatosporales</taxon>
        <taxon>Streptomycetaceae</taxon>
        <taxon>Embleya</taxon>
    </lineage>
</organism>
<dbReference type="GO" id="GO:0016787">
    <property type="term" value="F:hydrolase activity"/>
    <property type="evidence" value="ECO:0007669"/>
    <property type="project" value="UniProtKB-KW"/>
</dbReference>
<comment type="similarity">
    <text evidence="1">Belongs to the peptidase S33 family.</text>
</comment>
<dbReference type="AlphaFoldDB" id="A0A1T3NZJ0"/>
<evidence type="ECO:0000313" key="7">
    <source>
        <dbReference type="EMBL" id="OPC82257.1"/>
    </source>
</evidence>
<feature type="region of interest" description="Disordered" evidence="4">
    <location>
        <begin position="25"/>
        <end position="58"/>
    </location>
</feature>
<name>A0A1T3NZJ0_9ACTN</name>
<feature type="domain" description="Peptidase S33 tripeptidyl aminopeptidase-like C-terminal" evidence="6">
    <location>
        <begin position="414"/>
        <end position="516"/>
    </location>
</feature>
<keyword evidence="3" id="KW-0378">Hydrolase</keyword>
<evidence type="ECO:0000256" key="2">
    <source>
        <dbReference type="ARBA" id="ARBA00022729"/>
    </source>
</evidence>
<evidence type="ECO:0000256" key="4">
    <source>
        <dbReference type="SAM" id="MobiDB-lite"/>
    </source>
</evidence>
<feature type="signal peptide" evidence="5">
    <location>
        <begin position="1"/>
        <end position="25"/>
    </location>
</feature>
<dbReference type="Gene3D" id="3.40.50.1820">
    <property type="entry name" value="alpha/beta hydrolase"/>
    <property type="match status" value="1"/>
</dbReference>
<dbReference type="PANTHER" id="PTHR43248:SF29">
    <property type="entry name" value="TRIPEPTIDYL AMINOPEPTIDASE"/>
    <property type="match status" value="1"/>
</dbReference>
<dbReference type="EMBL" id="MWQN01000001">
    <property type="protein sequence ID" value="OPC82257.1"/>
    <property type="molecule type" value="Genomic_DNA"/>
</dbReference>
<evidence type="ECO:0000256" key="1">
    <source>
        <dbReference type="ARBA" id="ARBA00010088"/>
    </source>
</evidence>
<evidence type="ECO:0000313" key="8">
    <source>
        <dbReference type="Proteomes" id="UP000190037"/>
    </source>
</evidence>
<dbReference type="STRING" id="159449.B4N89_16135"/>
<protein>
    <submittedName>
        <fullName evidence="7">Proteinase</fullName>
    </submittedName>
</protein>
<gene>
    <name evidence="7" type="ORF">B4N89_16135</name>
</gene>